<dbReference type="Gene3D" id="3.30.70.580">
    <property type="entry name" value="Pseudouridine synthase I, catalytic domain, N-terminal subdomain"/>
    <property type="match status" value="1"/>
</dbReference>
<evidence type="ECO:0000313" key="6">
    <source>
        <dbReference type="EMBL" id="KPP58969.1"/>
    </source>
</evidence>
<feature type="non-terminal residue" evidence="6">
    <location>
        <position position="1"/>
    </location>
</feature>
<dbReference type="Proteomes" id="UP000034805">
    <property type="component" value="Unassembled WGS sequence"/>
</dbReference>
<organism evidence="6 7">
    <name type="scientific">Scleropages formosus</name>
    <name type="common">Asian bonytongue</name>
    <name type="synonym">Osteoglossum formosum</name>
    <dbReference type="NCBI Taxonomy" id="113540"/>
    <lineage>
        <taxon>Eukaryota</taxon>
        <taxon>Metazoa</taxon>
        <taxon>Chordata</taxon>
        <taxon>Craniata</taxon>
        <taxon>Vertebrata</taxon>
        <taxon>Euteleostomi</taxon>
        <taxon>Actinopterygii</taxon>
        <taxon>Neopterygii</taxon>
        <taxon>Teleostei</taxon>
        <taxon>Osteoglossocephala</taxon>
        <taxon>Osteoglossomorpha</taxon>
        <taxon>Osteoglossiformes</taxon>
        <taxon>Osteoglossidae</taxon>
        <taxon>Scleropages</taxon>
    </lineage>
</organism>
<feature type="non-terminal residue" evidence="6">
    <location>
        <position position="324"/>
    </location>
</feature>
<dbReference type="EMBL" id="JARO02012908">
    <property type="protein sequence ID" value="KPP58969.1"/>
    <property type="molecule type" value="Genomic_DNA"/>
</dbReference>
<dbReference type="STRING" id="113540.ENSSFOP00015012850"/>
<comment type="caution">
    <text evidence="6">The sequence shown here is derived from an EMBL/GenBank/DDBJ whole genome shotgun (WGS) entry which is preliminary data.</text>
</comment>
<dbReference type="InterPro" id="IPR020097">
    <property type="entry name" value="PsdUridine_synth_TruA_a/b_dom"/>
</dbReference>
<evidence type="ECO:0000313" key="7">
    <source>
        <dbReference type="Proteomes" id="UP000034805"/>
    </source>
</evidence>
<dbReference type="PANTHER" id="PTHR11142:SF0">
    <property type="entry name" value="TRNA PSEUDOURIDINE SYNTHASE-LIKE 1"/>
    <property type="match status" value="1"/>
</dbReference>
<dbReference type="SUPFAM" id="SSF55120">
    <property type="entry name" value="Pseudouridine synthase"/>
    <property type="match status" value="1"/>
</dbReference>
<dbReference type="InterPro" id="IPR020094">
    <property type="entry name" value="TruA/RsuA/RluB/E/F_N"/>
</dbReference>
<evidence type="ECO:0000256" key="2">
    <source>
        <dbReference type="ARBA" id="ARBA00022694"/>
    </source>
</evidence>
<dbReference type="Pfam" id="PF01416">
    <property type="entry name" value="PseudoU_synth_1"/>
    <property type="match status" value="1"/>
</dbReference>
<dbReference type="Gene3D" id="3.30.70.660">
    <property type="entry name" value="Pseudouridine synthase I, catalytic domain, C-terminal subdomain"/>
    <property type="match status" value="1"/>
</dbReference>
<accession>A0A0N8JVS7</accession>
<dbReference type="PANTHER" id="PTHR11142">
    <property type="entry name" value="PSEUDOURIDYLATE SYNTHASE"/>
    <property type="match status" value="1"/>
</dbReference>
<name>A0A0N8JVS7_SCLFO</name>
<proteinExistence type="inferred from homology"/>
<dbReference type="GO" id="GO:0003723">
    <property type="term" value="F:RNA binding"/>
    <property type="evidence" value="ECO:0007669"/>
    <property type="project" value="InterPro"/>
</dbReference>
<sequence>NAVRKLRPVNEVSLSISSRTDTGVHALCNSAHVDIERKADKPPFSEQILTKALNFHLQTESIRVIRALRVPDTFHARFHAISRTYVYRLATGVGHHSELPLPEKNFCWPLQETGLDIRAMEEASTLLLGTHDFSSFRALNSETPFKNPVKTLLCAHVGLREGSFSQEHFHRDLQYWEFTFKSRSFLYKQVRRMTGALVAVGRRKLSVSQLREILEARDSLAYPHNMTAPPDGLFLTNVEYTESGGCNRIRLCSRISSPTPVTHSPKRNISSVSLMPFGRSPLMKWPMASVNDWFTGSAASRGRMTLTLEATLSSWLTKSKGTAL</sequence>
<dbReference type="FunFam" id="3.30.70.660:FF:000006">
    <property type="entry name" value="tRNA pseudouridine synthase"/>
    <property type="match status" value="1"/>
</dbReference>
<dbReference type="CDD" id="cd02570">
    <property type="entry name" value="PseudoU_synth_EcTruA"/>
    <property type="match status" value="1"/>
</dbReference>
<comment type="similarity">
    <text evidence="1 4">Belongs to the tRNA pseudouridine synthase TruA family.</text>
</comment>
<dbReference type="GO" id="GO:0160147">
    <property type="term" value="F:tRNA pseudouridine(38-40) synthase activity"/>
    <property type="evidence" value="ECO:0007669"/>
    <property type="project" value="UniProtKB-EC"/>
</dbReference>
<protein>
    <recommendedName>
        <fullName evidence="4">tRNA pseudouridine synthase</fullName>
        <ecNumber evidence="4">5.4.99.12</ecNumber>
    </recommendedName>
</protein>
<dbReference type="EC" id="5.4.99.12" evidence="4"/>
<dbReference type="InterPro" id="IPR001406">
    <property type="entry name" value="PsdUridine_synth_TruA"/>
</dbReference>
<dbReference type="GO" id="GO:0031119">
    <property type="term" value="P:tRNA pseudouridine synthesis"/>
    <property type="evidence" value="ECO:0007669"/>
    <property type="project" value="TreeGrafter"/>
</dbReference>
<dbReference type="AlphaFoldDB" id="A0A0N8JVS7"/>
<reference evidence="6 7" key="1">
    <citation type="submission" date="2015-08" db="EMBL/GenBank/DDBJ databases">
        <title>The genome of the Asian arowana (Scleropages formosus).</title>
        <authorList>
            <person name="Tan M.H."/>
            <person name="Gan H.M."/>
            <person name="Croft L.J."/>
            <person name="Austin C.M."/>
        </authorList>
    </citation>
    <scope>NUCLEOTIDE SEQUENCE [LARGE SCALE GENOMIC DNA]</scope>
    <source>
        <strain evidence="6">Aro1</strain>
    </source>
</reference>
<gene>
    <name evidence="6" type="ORF">Z043_123160</name>
</gene>
<evidence type="ECO:0000256" key="3">
    <source>
        <dbReference type="ARBA" id="ARBA00023235"/>
    </source>
</evidence>
<keyword evidence="3 4" id="KW-0413">Isomerase</keyword>
<evidence type="ECO:0000256" key="4">
    <source>
        <dbReference type="RuleBase" id="RU003792"/>
    </source>
</evidence>
<dbReference type="InterPro" id="IPR020095">
    <property type="entry name" value="PsdUridine_synth_TruA_C"/>
</dbReference>
<keyword evidence="2 4" id="KW-0819">tRNA processing</keyword>
<evidence type="ECO:0000256" key="1">
    <source>
        <dbReference type="ARBA" id="ARBA00009375"/>
    </source>
</evidence>
<feature type="domain" description="Pseudouridine synthase I TruA alpha/beta" evidence="5">
    <location>
        <begin position="123"/>
        <end position="240"/>
    </location>
</feature>
<evidence type="ECO:0000259" key="5">
    <source>
        <dbReference type="Pfam" id="PF01416"/>
    </source>
</evidence>
<dbReference type="InterPro" id="IPR020103">
    <property type="entry name" value="PsdUridine_synth_cat_dom_sf"/>
</dbReference>
<comment type="catalytic activity">
    <reaction evidence="4">
        <text>uridine(38/39/40) in tRNA = pseudouridine(38/39/40) in tRNA</text>
        <dbReference type="Rhea" id="RHEA:22376"/>
        <dbReference type="Rhea" id="RHEA-COMP:10085"/>
        <dbReference type="Rhea" id="RHEA-COMP:10087"/>
        <dbReference type="ChEBI" id="CHEBI:65314"/>
        <dbReference type="ChEBI" id="CHEBI:65315"/>
        <dbReference type="EC" id="5.4.99.12"/>
    </reaction>
</comment>